<gene>
    <name evidence="1" type="ORF">SAMN05421760_105234</name>
</gene>
<organism evidence="1 2">
    <name type="scientific">Neptunomonas antarctica</name>
    <dbReference type="NCBI Taxonomy" id="619304"/>
    <lineage>
        <taxon>Bacteria</taxon>
        <taxon>Pseudomonadati</taxon>
        <taxon>Pseudomonadota</taxon>
        <taxon>Gammaproteobacteria</taxon>
        <taxon>Oceanospirillales</taxon>
        <taxon>Oceanospirillaceae</taxon>
        <taxon>Neptunomonas</taxon>
    </lineage>
</organism>
<keyword evidence="2" id="KW-1185">Reference proteome</keyword>
<proteinExistence type="predicted"/>
<dbReference type="AlphaFoldDB" id="A0A1N7M7B9"/>
<evidence type="ECO:0000313" key="2">
    <source>
        <dbReference type="Proteomes" id="UP000185999"/>
    </source>
</evidence>
<sequence>MQLINKYMLLCIVFSLFLTGCVNSLRIWPDTAEEAFVRGIVSRDAGRYVITPCFSLERRRLQDTNGQLGKLYYEQSPDFELPVYMEMKAAQGTDLVWHVSDVTVAGGGMDACQINLANIRFRAQGSDPRWMADVLSDIIRVQSFEHLRTLNFSIERQESAQSVWRGTLKNVGDQSHIFRLAIRDQPCRDANNIWYRWTSELSLDGNIFHGCAREGNLTNRALLGRYSNELNDNEVFAVLDLRQNNSAKMLLDYRNGQPLIVMSGRWEWSDNNKLALYFTDQDGREQESILLLRRTRSGSFIQEGFSAEFGRTGFELKRSE</sequence>
<evidence type="ECO:0000313" key="1">
    <source>
        <dbReference type="EMBL" id="SIS81974.1"/>
    </source>
</evidence>
<accession>A0A1N7M7B9</accession>
<dbReference type="EMBL" id="FTOE01000005">
    <property type="protein sequence ID" value="SIS81974.1"/>
    <property type="molecule type" value="Genomic_DNA"/>
</dbReference>
<dbReference type="Proteomes" id="UP000185999">
    <property type="component" value="Unassembled WGS sequence"/>
</dbReference>
<evidence type="ECO:0008006" key="3">
    <source>
        <dbReference type="Google" id="ProtNLM"/>
    </source>
</evidence>
<reference evidence="2" key="1">
    <citation type="submission" date="2017-01" db="EMBL/GenBank/DDBJ databases">
        <authorList>
            <person name="Varghese N."/>
            <person name="Submissions S."/>
        </authorList>
    </citation>
    <scope>NUCLEOTIDE SEQUENCE [LARGE SCALE GENOMIC DNA]</scope>
    <source>
        <strain evidence="2">DSM 22306</strain>
    </source>
</reference>
<protein>
    <recommendedName>
        <fullName evidence="3">Lipoprotein</fullName>
    </recommendedName>
</protein>
<dbReference type="PROSITE" id="PS51257">
    <property type="entry name" value="PROKAR_LIPOPROTEIN"/>
    <property type="match status" value="1"/>
</dbReference>
<name>A0A1N7M7B9_9GAMM</name>